<evidence type="ECO:0000313" key="1">
    <source>
        <dbReference type="EMBL" id="KAK7312955.1"/>
    </source>
</evidence>
<dbReference type="Proteomes" id="UP001367508">
    <property type="component" value="Unassembled WGS sequence"/>
</dbReference>
<protein>
    <submittedName>
        <fullName evidence="1">Uncharacterized protein</fullName>
    </submittedName>
</protein>
<name>A0AAN9K810_CANGL</name>
<dbReference type="AlphaFoldDB" id="A0AAN9K810"/>
<reference evidence="1 2" key="1">
    <citation type="submission" date="2024-01" db="EMBL/GenBank/DDBJ databases">
        <title>The genomes of 5 underutilized Papilionoideae crops provide insights into root nodulation and disease resistanc.</title>
        <authorList>
            <person name="Jiang F."/>
        </authorList>
    </citation>
    <scope>NUCLEOTIDE SEQUENCE [LARGE SCALE GENOMIC DNA]</scope>
    <source>
        <strain evidence="1">LVBAO_FW01</strain>
        <tissue evidence="1">Leaves</tissue>
    </source>
</reference>
<evidence type="ECO:0000313" key="2">
    <source>
        <dbReference type="Proteomes" id="UP001367508"/>
    </source>
</evidence>
<gene>
    <name evidence="1" type="ORF">VNO77_37232</name>
</gene>
<comment type="caution">
    <text evidence="1">The sequence shown here is derived from an EMBL/GenBank/DDBJ whole genome shotgun (WGS) entry which is preliminary data.</text>
</comment>
<organism evidence="1 2">
    <name type="scientific">Canavalia gladiata</name>
    <name type="common">Sword bean</name>
    <name type="synonym">Dolichos gladiatus</name>
    <dbReference type="NCBI Taxonomy" id="3824"/>
    <lineage>
        <taxon>Eukaryota</taxon>
        <taxon>Viridiplantae</taxon>
        <taxon>Streptophyta</taxon>
        <taxon>Embryophyta</taxon>
        <taxon>Tracheophyta</taxon>
        <taxon>Spermatophyta</taxon>
        <taxon>Magnoliopsida</taxon>
        <taxon>eudicotyledons</taxon>
        <taxon>Gunneridae</taxon>
        <taxon>Pentapetalae</taxon>
        <taxon>rosids</taxon>
        <taxon>fabids</taxon>
        <taxon>Fabales</taxon>
        <taxon>Fabaceae</taxon>
        <taxon>Papilionoideae</taxon>
        <taxon>50 kb inversion clade</taxon>
        <taxon>NPAAA clade</taxon>
        <taxon>indigoferoid/millettioid clade</taxon>
        <taxon>Phaseoleae</taxon>
        <taxon>Canavalia</taxon>
    </lineage>
</organism>
<dbReference type="EMBL" id="JAYMYQ010000009">
    <property type="protein sequence ID" value="KAK7312955.1"/>
    <property type="molecule type" value="Genomic_DNA"/>
</dbReference>
<keyword evidence="2" id="KW-1185">Reference proteome</keyword>
<proteinExistence type="predicted"/>
<accession>A0AAN9K810</accession>
<sequence>MTLLSRDLDFSLDWPPCKQVLQQELIEIMRMAISIIRVVLLHLKSLVKTIEHDDDLYLDPSGSERFGTLCKELTQIQKHVIFP</sequence>